<keyword evidence="2" id="KW-1003">Cell membrane</keyword>
<dbReference type="AlphaFoldDB" id="A0A1H8LSM9"/>
<reference evidence="7 8" key="1">
    <citation type="submission" date="2016-10" db="EMBL/GenBank/DDBJ databases">
        <authorList>
            <person name="de Groot N.N."/>
        </authorList>
    </citation>
    <scope>NUCLEOTIDE SEQUENCE [LARGE SCALE GENOMIC DNA]</scope>
    <source>
        <strain evidence="7 8">DSM 8512</strain>
    </source>
</reference>
<evidence type="ECO:0000256" key="6">
    <source>
        <dbReference type="SAM" id="Phobius"/>
    </source>
</evidence>
<keyword evidence="3 6" id="KW-0812">Transmembrane</keyword>
<dbReference type="InterPro" id="IPR043428">
    <property type="entry name" value="LivM-like"/>
</dbReference>
<keyword evidence="5 6" id="KW-0472">Membrane</keyword>
<evidence type="ECO:0000256" key="3">
    <source>
        <dbReference type="ARBA" id="ARBA00022692"/>
    </source>
</evidence>
<dbReference type="GO" id="GO:0005886">
    <property type="term" value="C:plasma membrane"/>
    <property type="evidence" value="ECO:0007669"/>
    <property type="project" value="UniProtKB-SubCell"/>
</dbReference>
<dbReference type="Pfam" id="PF02653">
    <property type="entry name" value="BPD_transp_2"/>
    <property type="match status" value="1"/>
</dbReference>
<comment type="subcellular location">
    <subcellularLocation>
        <location evidence="1">Cell membrane</location>
        <topology evidence="1">Multi-pass membrane protein</topology>
    </subcellularLocation>
</comment>
<organism evidence="7 8">
    <name type="scientific">Paracoccus alcaliphilus</name>
    <dbReference type="NCBI Taxonomy" id="34002"/>
    <lineage>
        <taxon>Bacteria</taxon>
        <taxon>Pseudomonadati</taxon>
        <taxon>Pseudomonadota</taxon>
        <taxon>Alphaproteobacteria</taxon>
        <taxon>Rhodobacterales</taxon>
        <taxon>Paracoccaceae</taxon>
        <taxon>Paracoccus</taxon>
    </lineage>
</organism>
<accession>A0A1H8LSM9</accession>
<proteinExistence type="predicted"/>
<feature type="transmembrane region" description="Helical" evidence="6">
    <location>
        <begin position="63"/>
        <end position="82"/>
    </location>
</feature>
<dbReference type="PANTHER" id="PTHR30482">
    <property type="entry name" value="HIGH-AFFINITY BRANCHED-CHAIN AMINO ACID TRANSPORT SYSTEM PERMEASE"/>
    <property type="match status" value="1"/>
</dbReference>
<dbReference type="CDD" id="cd06581">
    <property type="entry name" value="TM_PBP1_LivM_like"/>
    <property type="match status" value="1"/>
</dbReference>
<feature type="transmembrane region" description="Helical" evidence="6">
    <location>
        <begin position="34"/>
        <end position="51"/>
    </location>
</feature>
<feature type="transmembrane region" description="Helical" evidence="6">
    <location>
        <begin position="216"/>
        <end position="238"/>
    </location>
</feature>
<feature type="transmembrane region" description="Helical" evidence="6">
    <location>
        <begin position="162"/>
        <end position="185"/>
    </location>
</feature>
<protein>
    <submittedName>
        <fullName evidence="7">Amino acid/amide ABC transporter membrane protein 2, HAAT family</fullName>
    </submittedName>
</protein>
<dbReference type="EMBL" id="FODE01000033">
    <property type="protein sequence ID" value="SEO08111.1"/>
    <property type="molecule type" value="Genomic_DNA"/>
</dbReference>
<dbReference type="STRING" id="34002.SAMN04489859_103339"/>
<gene>
    <name evidence="7" type="ORF">SAMN04489859_103339</name>
</gene>
<feature type="transmembrane region" description="Helical" evidence="6">
    <location>
        <begin position="297"/>
        <end position="317"/>
    </location>
</feature>
<feature type="transmembrane region" description="Helical" evidence="6">
    <location>
        <begin position="130"/>
        <end position="150"/>
    </location>
</feature>
<feature type="transmembrane region" description="Helical" evidence="6">
    <location>
        <begin position="7"/>
        <end position="28"/>
    </location>
</feature>
<name>A0A1H8LSM9_9RHOB</name>
<evidence type="ECO:0000313" key="8">
    <source>
        <dbReference type="Proteomes" id="UP000199054"/>
    </source>
</evidence>
<dbReference type="OrthoDB" id="9804361at2"/>
<dbReference type="Proteomes" id="UP000199054">
    <property type="component" value="Unassembled WGS sequence"/>
</dbReference>
<evidence type="ECO:0000256" key="1">
    <source>
        <dbReference type="ARBA" id="ARBA00004651"/>
    </source>
</evidence>
<evidence type="ECO:0000256" key="5">
    <source>
        <dbReference type="ARBA" id="ARBA00023136"/>
    </source>
</evidence>
<dbReference type="InterPro" id="IPR001851">
    <property type="entry name" value="ABC_transp_permease"/>
</dbReference>
<feature type="transmembrane region" description="Helical" evidence="6">
    <location>
        <begin position="102"/>
        <end position="123"/>
    </location>
</feature>
<evidence type="ECO:0000313" key="7">
    <source>
        <dbReference type="EMBL" id="SEO08111.1"/>
    </source>
</evidence>
<feature type="transmembrane region" description="Helical" evidence="6">
    <location>
        <begin position="250"/>
        <end position="277"/>
    </location>
</feature>
<sequence>MNKSTPITALCLLVPILALALFAGLAGYPVFARIATLLLINLILVLGLQVFMGNSGILSFAHIAFMAIGAYASSVFSIPLQMRGMVLPELYEPISELTLSPTVAILFGGLMATLIAALVSYPLMRLSDAAAVITSFALLMVIHTITVNWSQVTNGPRTLFGVPAFTTLPVVAVVAALAVLAALAFRQTRTGLLLRALRDDELAAVAMGAHPSRIRWCGFVVSALFAGIAGGLWAHFITSFQPNAFYLKETFLILAMLVIGGAGSVTGAVLGTFLVTLSFEGLRLTETMINTSNLLPLRLVGLTEIVLALAMIMVLVLRPSGLMGAREIGELLISRRRRTPDLP</sequence>
<evidence type="ECO:0000256" key="2">
    <source>
        <dbReference type="ARBA" id="ARBA00022475"/>
    </source>
</evidence>
<dbReference type="PANTHER" id="PTHR30482:SF10">
    <property type="entry name" value="HIGH-AFFINITY BRANCHED-CHAIN AMINO ACID TRANSPORT PROTEIN BRAE"/>
    <property type="match status" value="1"/>
</dbReference>
<dbReference type="GO" id="GO:0015658">
    <property type="term" value="F:branched-chain amino acid transmembrane transporter activity"/>
    <property type="evidence" value="ECO:0007669"/>
    <property type="project" value="InterPro"/>
</dbReference>
<keyword evidence="8" id="KW-1185">Reference proteome</keyword>
<evidence type="ECO:0000256" key="4">
    <source>
        <dbReference type="ARBA" id="ARBA00022989"/>
    </source>
</evidence>
<dbReference type="RefSeq" id="WP_090615723.1">
    <property type="nucleotide sequence ID" value="NZ_CP067124.1"/>
</dbReference>
<keyword evidence="4 6" id="KW-1133">Transmembrane helix</keyword>